<evidence type="ECO:0008006" key="3">
    <source>
        <dbReference type="Google" id="ProtNLM"/>
    </source>
</evidence>
<organism evidence="1 2">
    <name type="scientific">Dulcicalothrix desertica PCC 7102</name>
    <dbReference type="NCBI Taxonomy" id="232991"/>
    <lineage>
        <taxon>Bacteria</taxon>
        <taxon>Bacillati</taxon>
        <taxon>Cyanobacteriota</taxon>
        <taxon>Cyanophyceae</taxon>
        <taxon>Nostocales</taxon>
        <taxon>Calotrichaceae</taxon>
        <taxon>Dulcicalothrix</taxon>
    </lineage>
</organism>
<name>A0A3S1CD89_9CYAN</name>
<keyword evidence="2" id="KW-1185">Reference proteome</keyword>
<comment type="caution">
    <text evidence="1">The sequence shown here is derived from an EMBL/GenBank/DDBJ whole genome shotgun (WGS) entry which is preliminary data.</text>
</comment>
<dbReference type="Proteomes" id="UP000271624">
    <property type="component" value="Unassembled WGS sequence"/>
</dbReference>
<sequence length="78" mass="8653">MVLEEYSVIQLITERYQDRGVSIGAIGTILEVYGQDAYEVEFSRSDGTTIAWFAVKQNEVKPYSESTSTTISRAGAKP</sequence>
<protein>
    <recommendedName>
        <fullName evidence="3">DUF4926 domain-containing protein</fullName>
    </recommendedName>
</protein>
<accession>A0A3S1CD89</accession>
<evidence type="ECO:0000313" key="2">
    <source>
        <dbReference type="Proteomes" id="UP000271624"/>
    </source>
</evidence>
<reference evidence="1" key="2">
    <citation type="journal article" date="2019" name="Genome Biol. Evol.">
        <title>Day and night: Metabolic profiles and evolutionary relationships of six axenic non-marine cyanobacteria.</title>
        <authorList>
            <person name="Will S.E."/>
            <person name="Henke P."/>
            <person name="Boedeker C."/>
            <person name="Huang S."/>
            <person name="Brinkmann H."/>
            <person name="Rohde M."/>
            <person name="Jarek M."/>
            <person name="Friedl T."/>
            <person name="Seufert S."/>
            <person name="Schumacher M."/>
            <person name="Overmann J."/>
            <person name="Neumann-Schaal M."/>
            <person name="Petersen J."/>
        </authorList>
    </citation>
    <scope>NUCLEOTIDE SEQUENCE [LARGE SCALE GENOMIC DNA]</scope>
    <source>
        <strain evidence="1">PCC 7102</strain>
    </source>
</reference>
<dbReference type="RefSeq" id="WP_127082243.1">
    <property type="nucleotide sequence ID" value="NZ_RSCL01000009.1"/>
</dbReference>
<dbReference type="AlphaFoldDB" id="A0A3S1CD89"/>
<reference evidence="1" key="1">
    <citation type="submission" date="2018-12" db="EMBL/GenBank/DDBJ databases">
        <authorList>
            <person name="Will S."/>
            <person name="Neumann-Schaal M."/>
            <person name="Henke P."/>
        </authorList>
    </citation>
    <scope>NUCLEOTIDE SEQUENCE</scope>
    <source>
        <strain evidence="1">PCC 7102</strain>
    </source>
</reference>
<gene>
    <name evidence="1" type="ORF">DSM106972_037830</name>
</gene>
<evidence type="ECO:0000313" key="1">
    <source>
        <dbReference type="EMBL" id="RUT04962.1"/>
    </source>
</evidence>
<dbReference type="EMBL" id="RSCL01000009">
    <property type="protein sequence ID" value="RUT04962.1"/>
    <property type="molecule type" value="Genomic_DNA"/>
</dbReference>
<proteinExistence type="predicted"/>
<dbReference type="OrthoDB" id="517347at2"/>
<dbReference type="InterPro" id="IPR032568">
    <property type="entry name" value="DUF4926"/>
</dbReference>
<dbReference type="Pfam" id="PF16277">
    <property type="entry name" value="DUF4926"/>
    <property type="match status" value="1"/>
</dbReference>